<reference evidence="2 3" key="1">
    <citation type="submission" date="2019-03" db="EMBL/GenBank/DDBJ databases">
        <title>First draft genome of Liparis tanakae, snailfish: a comprehensive survey of snailfish specific genes.</title>
        <authorList>
            <person name="Kim W."/>
            <person name="Song I."/>
            <person name="Jeong J.-H."/>
            <person name="Kim D."/>
            <person name="Kim S."/>
            <person name="Ryu S."/>
            <person name="Song J.Y."/>
            <person name="Lee S.K."/>
        </authorList>
    </citation>
    <scope>NUCLEOTIDE SEQUENCE [LARGE SCALE GENOMIC DNA]</scope>
    <source>
        <tissue evidence="2">Muscle</tissue>
    </source>
</reference>
<evidence type="ECO:0000256" key="1">
    <source>
        <dbReference type="SAM" id="MobiDB-lite"/>
    </source>
</evidence>
<comment type="caution">
    <text evidence="2">The sequence shown here is derived from an EMBL/GenBank/DDBJ whole genome shotgun (WGS) entry which is preliminary data.</text>
</comment>
<accession>A0A4Z2EZQ5</accession>
<name>A0A4Z2EZQ5_9TELE</name>
<dbReference type="Proteomes" id="UP000314294">
    <property type="component" value="Unassembled WGS sequence"/>
</dbReference>
<proteinExistence type="predicted"/>
<organism evidence="2 3">
    <name type="scientific">Liparis tanakae</name>
    <name type="common">Tanaka's snailfish</name>
    <dbReference type="NCBI Taxonomy" id="230148"/>
    <lineage>
        <taxon>Eukaryota</taxon>
        <taxon>Metazoa</taxon>
        <taxon>Chordata</taxon>
        <taxon>Craniata</taxon>
        <taxon>Vertebrata</taxon>
        <taxon>Euteleostomi</taxon>
        <taxon>Actinopterygii</taxon>
        <taxon>Neopterygii</taxon>
        <taxon>Teleostei</taxon>
        <taxon>Neoteleostei</taxon>
        <taxon>Acanthomorphata</taxon>
        <taxon>Eupercaria</taxon>
        <taxon>Perciformes</taxon>
        <taxon>Cottioidei</taxon>
        <taxon>Cottales</taxon>
        <taxon>Liparidae</taxon>
        <taxon>Liparis</taxon>
    </lineage>
</organism>
<feature type="region of interest" description="Disordered" evidence="1">
    <location>
        <begin position="1"/>
        <end position="24"/>
    </location>
</feature>
<dbReference type="AlphaFoldDB" id="A0A4Z2EZQ5"/>
<evidence type="ECO:0000313" key="3">
    <source>
        <dbReference type="Proteomes" id="UP000314294"/>
    </source>
</evidence>
<dbReference type="EMBL" id="SRLO01002103">
    <property type="protein sequence ID" value="TNN33874.1"/>
    <property type="molecule type" value="Genomic_DNA"/>
</dbReference>
<evidence type="ECO:0000313" key="2">
    <source>
        <dbReference type="EMBL" id="TNN33874.1"/>
    </source>
</evidence>
<sequence length="69" mass="8036">MFTRKERPSVRRALQPEQSGVEATPRCTANGREHFISLHLTSSHFISLHLTSSHFISLHLVRWREPQTE</sequence>
<keyword evidence="3" id="KW-1185">Reference proteome</keyword>
<protein>
    <submittedName>
        <fullName evidence="2">Uncharacterized protein</fullName>
    </submittedName>
</protein>
<gene>
    <name evidence="2" type="ORF">EYF80_055967</name>
</gene>